<dbReference type="Pfam" id="PF13020">
    <property type="entry name" value="NOV_C"/>
    <property type="match status" value="1"/>
</dbReference>
<dbReference type="Proteomes" id="UP001480955">
    <property type="component" value="Unassembled WGS sequence"/>
</dbReference>
<evidence type="ECO:0000313" key="4">
    <source>
        <dbReference type="Proteomes" id="UP001480955"/>
    </source>
</evidence>
<evidence type="ECO:0000313" key="3">
    <source>
        <dbReference type="EMBL" id="MER2251520.1"/>
    </source>
</evidence>
<keyword evidence="4" id="KW-1185">Reference proteome</keyword>
<evidence type="ECO:0000256" key="1">
    <source>
        <dbReference type="SAM" id="MobiDB-lite"/>
    </source>
</evidence>
<dbReference type="EMBL" id="JBELQE010000085">
    <property type="protein sequence ID" value="MER2251520.1"/>
    <property type="molecule type" value="Genomic_DNA"/>
</dbReference>
<dbReference type="RefSeq" id="WP_350395900.1">
    <property type="nucleotide sequence ID" value="NZ_JBELQE010000085.1"/>
</dbReference>
<sequence>MTQSRPRRILHAAAGWTDVTNSYETRGPGSLPQSGEGAAGQHWTREEVKLVVADYFAMFESEISGRNYNKTLHREALQKLLTRSNKSIDFKHCNISAVLSELGLPWIPGYQPLHHYQRLLVEEVERYLDRLAEIAGQPPRKTRHQAEPAKIFVDAPLRRPGEAKVLERLIHKFDPAERDGRNRALGQAGEEFVLEVERSRLHAVGRTDLIKDVTWISRDLGDGAGYDILSFDPATGGEKYIEVKTTRGGIKTPFFLSRNEEAFSREQPKAFHIYRVFEYGEKSRIFTLRPPLEDAVSLTVSTWSASFR</sequence>
<feature type="domain" description="Protein NO VEIN C-terminal" evidence="2">
    <location>
        <begin position="189"/>
        <end position="287"/>
    </location>
</feature>
<proteinExistence type="predicted"/>
<name>A0ABV1QQ32_9HYPH</name>
<comment type="caution">
    <text evidence="3">The sequence shown here is derived from an EMBL/GenBank/DDBJ whole genome shotgun (WGS) entry which is preliminary data.</text>
</comment>
<feature type="region of interest" description="Disordered" evidence="1">
    <location>
        <begin position="20"/>
        <end position="40"/>
    </location>
</feature>
<protein>
    <submittedName>
        <fullName evidence="3">DUF3883 domain-containing protein</fullName>
    </submittedName>
</protein>
<dbReference type="InterPro" id="IPR024975">
    <property type="entry name" value="NOV_C"/>
</dbReference>
<gene>
    <name evidence="3" type="ORF">ABS772_16510</name>
</gene>
<evidence type="ECO:0000259" key="2">
    <source>
        <dbReference type="Pfam" id="PF13020"/>
    </source>
</evidence>
<accession>A0ABV1QQ32</accession>
<reference evidence="3 4" key="1">
    <citation type="submission" date="2024-06" db="EMBL/GenBank/DDBJ databases">
        <authorList>
            <person name="Campbell A.G."/>
        </authorList>
    </citation>
    <scope>NUCLEOTIDE SEQUENCE [LARGE SCALE GENOMIC DNA]</scope>
    <source>
        <strain evidence="3 4">EM12</strain>
    </source>
</reference>
<organism evidence="3 4">
    <name type="scientific">Methylorubrum podarium</name>
    <dbReference type="NCBI Taxonomy" id="200476"/>
    <lineage>
        <taxon>Bacteria</taxon>
        <taxon>Pseudomonadati</taxon>
        <taxon>Pseudomonadota</taxon>
        <taxon>Alphaproteobacteria</taxon>
        <taxon>Hyphomicrobiales</taxon>
        <taxon>Methylobacteriaceae</taxon>
        <taxon>Methylorubrum</taxon>
    </lineage>
</organism>